<accession>A0A7W7H9D1</accession>
<evidence type="ECO:0000313" key="2">
    <source>
        <dbReference type="EMBL" id="MBB4746394.1"/>
    </source>
</evidence>
<proteinExistence type="predicted"/>
<reference evidence="2 3" key="1">
    <citation type="submission" date="2020-08" db="EMBL/GenBank/DDBJ databases">
        <title>Sequencing the genomes of 1000 actinobacteria strains.</title>
        <authorList>
            <person name="Klenk H.-P."/>
        </authorList>
    </citation>
    <scope>NUCLEOTIDE SEQUENCE [LARGE SCALE GENOMIC DNA]</scope>
    <source>
        <strain evidence="2 3">DSM 43150</strain>
    </source>
</reference>
<dbReference type="Gene3D" id="3.40.50.410">
    <property type="entry name" value="von Willebrand factor, type A domain"/>
    <property type="match status" value="1"/>
</dbReference>
<organism evidence="2 3">
    <name type="scientific">Actinoplanes lobatus</name>
    <dbReference type="NCBI Taxonomy" id="113568"/>
    <lineage>
        <taxon>Bacteria</taxon>
        <taxon>Bacillati</taxon>
        <taxon>Actinomycetota</taxon>
        <taxon>Actinomycetes</taxon>
        <taxon>Micromonosporales</taxon>
        <taxon>Micromonosporaceae</taxon>
        <taxon>Actinoplanes</taxon>
    </lineage>
</organism>
<gene>
    <name evidence="1" type="ORF">Alo02nite_41810</name>
    <name evidence="2" type="ORF">BJ964_000555</name>
</gene>
<dbReference type="EMBL" id="JACHNC010000001">
    <property type="protein sequence ID" value="MBB4746394.1"/>
    <property type="molecule type" value="Genomic_DNA"/>
</dbReference>
<dbReference type="RefSeq" id="WP_188119195.1">
    <property type="nucleotide sequence ID" value="NZ_BOMP01000067.1"/>
</dbReference>
<dbReference type="Proteomes" id="UP000631312">
    <property type="component" value="Unassembled WGS sequence"/>
</dbReference>
<sequence>MTDGESNRGRVLADYRRHVRQRPRDAEPIPVFPVLFGEAAEAQMREVAELSGGELWDARGGDLTQAFCQIRGYQ</sequence>
<name>A0A7W7H9D1_9ACTN</name>
<dbReference type="AlphaFoldDB" id="A0A7W7H9D1"/>
<protein>
    <submittedName>
        <fullName evidence="2">Uncharacterized protein</fullName>
    </submittedName>
</protein>
<keyword evidence="4" id="KW-1185">Reference proteome</keyword>
<evidence type="ECO:0000313" key="4">
    <source>
        <dbReference type="Proteomes" id="UP000631312"/>
    </source>
</evidence>
<comment type="caution">
    <text evidence="2">The sequence shown here is derived from an EMBL/GenBank/DDBJ whole genome shotgun (WGS) entry which is preliminary data.</text>
</comment>
<dbReference type="EMBL" id="BOMP01000067">
    <property type="protein sequence ID" value="GIE41283.1"/>
    <property type="molecule type" value="Genomic_DNA"/>
</dbReference>
<evidence type="ECO:0000313" key="1">
    <source>
        <dbReference type="EMBL" id="GIE41283.1"/>
    </source>
</evidence>
<reference evidence="1 4" key="2">
    <citation type="submission" date="2021-01" db="EMBL/GenBank/DDBJ databases">
        <title>Whole genome shotgun sequence of Actinoplanes lobatus NBRC 12513.</title>
        <authorList>
            <person name="Komaki H."/>
            <person name="Tamura T."/>
        </authorList>
    </citation>
    <scope>NUCLEOTIDE SEQUENCE [LARGE SCALE GENOMIC DNA]</scope>
    <source>
        <strain evidence="1 4">NBRC 12513</strain>
    </source>
</reference>
<dbReference type="InterPro" id="IPR036465">
    <property type="entry name" value="vWFA_dom_sf"/>
</dbReference>
<dbReference type="Proteomes" id="UP000590511">
    <property type="component" value="Unassembled WGS sequence"/>
</dbReference>
<evidence type="ECO:0000313" key="3">
    <source>
        <dbReference type="Proteomes" id="UP000590511"/>
    </source>
</evidence>